<dbReference type="EMBL" id="JAWXXX010000001">
    <property type="protein sequence ID" value="MDX5895171.1"/>
    <property type="molecule type" value="Genomic_DNA"/>
</dbReference>
<proteinExistence type="predicted"/>
<comment type="caution">
    <text evidence="1">The sequence shown here is derived from an EMBL/GenBank/DDBJ whole genome shotgun (WGS) entry which is preliminary data.</text>
</comment>
<evidence type="ECO:0000313" key="2">
    <source>
        <dbReference type="Proteomes" id="UP001281130"/>
    </source>
</evidence>
<dbReference type="Proteomes" id="UP001281130">
    <property type="component" value="Unassembled WGS sequence"/>
</dbReference>
<reference evidence="1" key="1">
    <citation type="submission" date="2023-11" db="EMBL/GenBank/DDBJ databases">
        <title>MicrobeMod: A computational toolkit for identifying prokaryotic methylation and restriction-modification with nanopore sequencing.</title>
        <authorList>
            <person name="Crits-Christoph A."/>
            <person name="Kang S.C."/>
            <person name="Lee H."/>
            <person name="Ostrov N."/>
        </authorList>
    </citation>
    <scope>NUCLEOTIDE SEQUENCE</scope>
    <source>
        <strain evidence="1">ATCC 51242</strain>
    </source>
</reference>
<dbReference type="AlphaFoldDB" id="A0AB35TB29"/>
<gene>
    <name evidence="1" type="ORF">SIL72_14180</name>
</gene>
<name>A0AB35TB29_RUBRA</name>
<accession>A0AB35TB29</accession>
<dbReference type="RefSeq" id="WP_084362614.1">
    <property type="nucleotide sequence ID" value="NZ_JAWXXX010000001.1"/>
</dbReference>
<organism evidence="1 2">
    <name type="scientific">Rubrobacter radiotolerans</name>
    <name type="common">Arthrobacter radiotolerans</name>
    <dbReference type="NCBI Taxonomy" id="42256"/>
    <lineage>
        <taxon>Bacteria</taxon>
        <taxon>Bacillati</taxon>
        <taxon>Actinomycetota</taxon>
        <taxon>Rubrobacteria</taxon>
        <taxon>Rubrobacterales</taxon>
        <taxon>Rubrobacteraceae</taxon>
        <taxon>Rubrobacter</taxon>
    </lineage>
</organism>
<evidence type="ECO:0000313" key="1">
    <source>
        <dbReference type="EMBL" id="MDX5895171.1"/>
    </source>
</evidence>
<sequence length="133" mass="15681">MVCRKTEVHHRVPRHLLAAYDRMENHTEIDGEGIELALRFMHLALEYGVSDSVNREELVVLIESSCVELDREYHRRLHASDWRVWGQQGGRTTLSRYGKGWFVQLARRRWRKISARDLELVRTKLLSQEATPT</sequence>
<protein>
    <submittedName>
        <fullName evidence="1">Uncharacterized protein</fullName>
    </submittedName>
</protein>